<feature type="compositionally biased region" description="Acidic residues" evidence="1">
    <location>
        <begin position="1"/>
        <end position="77"/>
    </location>
</feature>
<protein>
    <recommendedName>
        <fullName evidence="4">ParB/Sulfiredoxin domain-containing protein</fullName>
    </recommendedName>
</protein>
<evidence type="ECO:0000313" key="2">
    <source>
        <dbReference type="EMBL" id="NSJ85825.1"/>
    </source>
</evidence>
<dbReference type="RefSeq" id="WP_173748866.1">
    <property type="nucleotide sequence ID" value="NZ_JAAITA010000005.1"/>
</dbReference>
<name>A0ABX2I7A4_BLAHA</name>
<proteinExistence type="predicted"/>
<dbReference type="Proteomes" id="UP000822142">
    <property type="component" value="Unassembled WGS sequence"/>
</dbReference>
<gene>
    <name evidence="2" type="ORF">G5A70_06495</name>
</gene>
<feature type="region of interest" description="Disordered" evidence="1">
    <location>
        <begin position="1"/>
        <end position="78"/>
    </location>
</feature>
<reference evidence="2 3" key="1">
    <citation type="journal article" date="2020" name="Cell Host Microbe">
        <title>Functional and Genomic Variation between Human-Derived Isolates of Lachnospiraceae Reveals Inter- and Intra-Species Diversity.</title>
        <authorList>
            <person name="Sorbara M.T."/>
            <person name="Littmann E.R."/>
            <person name="Fontana E."/>
            <person name="Moody T.U."/>
            <person name="Kohout C.E."/>
            <person name="Gjonbalaj M."/>
            <person name="Eaton V."/>
            <person name="Seok R."/>
            <person name="Leiner I.M."/>
            <person name="Pamer E.G."/>
        </authorList>
    </citation>
    <scope>NUCLEOTIDE SEQUENCE [LARGE SCALE GENOMIC DNA]</scope>
    <source>
        <strain evidence="2 3">MSK.15.26</strain>
    </source>
</reference>
<dbReference type="EMBL" id="JAAITA010000005">
    <property type="protein sequence ID" value="NSJ85825.1"/>
    <property type="molecule type" value="Genomic_DNA"/>
</dbReference>
<dbReference type="InterPro" id="IPR024079">
    <property type="entry name" value="MetalloPept_cat_dom_sf"/>
</dbReference>
<evidence type="ECO:0000313" key="3">
    <source>
        <dbReference type="Proteomes" id="UP000822142"/>
    </source>
</evidence>
<evidence type="ECO:0000256" key="1">
    <source>
        <dbReference type="SAM" id="MobiDB-lite"/>
    </source>
</evidence>
<organism evidence="2 3">
    <name type="scientific">Blautia hansenii</name>
    <name type="common">Ruminococcus hansenii</name>
    <dbReference type="NCBI Taxonomy" id="1322"/>
    <lineage>
        <taxon>Bacteria</taxon>
        <taxon>Bacillati</taxon>
        <taxon>Bacillota</taxon>
        <taxon>Clostridia</taxon>
        <taxon>Lachnospirales</taxon>
        <taxon>Lachnospiraceae</taxon>
        <taxon>Blautia</taxon>
    </lineage>
</organism>
<comment type="caution">
    <text evidence="2">The sequence shown here is derived from an EMBL/GenBank/DDBJ whole genome shotgun (WGS) entry which is preliminary data.</text>
</comment>
<dbReference type="Gene3D" id="3.40.390.10">
    <property type="entry name" value="Collagenase (Catalytic Domain)"/>
    <property type="match status" value="1"/>
</dbReference>
<accession>A0ABX2I7A4</accession>
<evidence type="ECO:0008006" key="4">
    <source>
        <dbReference type="Google" id="ProtNLM"/>
    </source>
</evidence>
<keyword evidence="3" id="KW-1185">Reference proteome</keyword>
<sequence>MPEEGEISGEEEIPEREETSEEEEIPEEEEMPEEGEISGEEEIPEGEETPEEEEISEKEEISEEEIPEEKEFSEDMDSSALDKMNQYMSEHNYGKEDAEIYKKDPEWQKLNEELLKEDGEDPVEIIAENEEIEIKDTKEQKSEYATVSAREILGTDSSDKHFWEHHNNKKEDYMLLASKLPEVQKKLKEGMKWEDIKKNPELSDCVEAYYNPEKMIKVELTERGYEFQDDGRHRVAAARELGYEIPVNVIDRRGNQTQSAFSQSKVNAEDKKSGFFSKILKKREKEKVIEQQPIEPVNQILQINEKAELNEECLDAVPEFRRKEIYQLFKNSPQEVKMLLKNHADDLQVGDTTDDNVSCYDMKRKKIYMEEILDNEEYAEVFSHEYGHMADDFLGNVSGSTEFREAFQKDLKMYDREEETGNQRFKTMIQQAVSTEAAYDRMLSDNLSAAFLNDRGVIDTFNNAGIAYYGHRDEYWTRSGNREAEMFANCFSIYSSGTTESCSFMNQYFPNTWNTMIRSLKRGVK</sequence>